<feature type="region of interest" description="Disordered" evidence="1">
    <location>
        <begin position="1"/>
        <end position="28"/>
    </location>
</feature>
<gene>
    <name evidence="3" type="ORF">ACFP3M_31500</name>
</gene>
<keyword evidence="2" id="KW-0472">Membrane</keyword>
<reference evidence="4" key="1">
    <citation type="journal article" date="2019" name="Int. J. Syst. Evol. Microbiol.">
        <title>The Global Catalogue of Microorganisms (GCM) 10K type strain sequencing project: providing services to taxonomists for standard genome sequencing and annotation.</title>
        <authorList>
            <consortium name="The Broad Institute Genomics Platform"/>
            <consortium name="The Broad Institute Genome Sequencing Center for Infectious Disease"/>
            <person name="Wu L."/>
            <person name="Ma J."/>
        </authorList>
    </citation>
    <scope>NUCLEOTIDE SEQUENCE [LARGE SCALE GENOMIC DNA]</scope>
    <source>
        <strain evidence="4">CGMCC 1.15809</strain>
    </source>
</reference>
<feature type="compositionally biased region" description="Basic residues" evidence="1">
    <location>
        <begin position="1"/>
        <end position="11"/>
    </location>
</feature>
<evidence type="ECO:0000256" key="1">
    <source>
        <dbReference type="SAM" id="MobiDB-lite"/>
    </source>
</evidence>
<dbReference type="EMBL" id="JBHSPW010000021">
    <property type="protein sequence ID" value="MFC5897339.1"/>
    <property type="molecule type" value="Genomic_DNA"/>
</dbReference>
<dbReference type="Proteomes" id="UP001596241">
    <property type="component" value="Unassembled WGS sequence"/>
</dbReference>
<dbReference type="RefSeq" id="WP_345085314.1">
    <property type="nucleotide sequence ID" value="NZ_BAAAWG010000009.1"/>
</dbReference>
<comment type="caution">
    <text evidence="3">The sequence shown here is derived from an EMBL/GenBank/DDBJ whole genome shotgun (WGS) entry which is preliminary data.</text>
</comment>
<name>A0ABW1FVV2_9ACTN</name>
<organism evidence="3 4">
    <name type="scientific">Streptomyces ramulosus</name>
    <dbReference type="NCBI Taxonomy" id="47762"/>
    <lineage>
        <taxon>Bacteria</taxon>
        <taxon>Bacillati</taxon>
        <taxon>Actinomycetota</taxon>
        <taxon>Actinomycetes</taxon>
        <taxon>Kitasatosporales</taxon>
        <taxon>Streptomycetaceae</taxon>
        <taxon>Streptomyces</taxon>
    </lineage>
</organism>
<sequence length="97" mass="10230">MSNLGMRRRPKPSPDHDATRPPEPAPPAPVVHVVINGARPHVNVTSAIATGNGRSTVGVGETAADRYAPWTRRQIWAALATFLTVLGSVAGVIALFL</sequence>
<proteinExistence type="predicted"/>
<keyword evidence="2" id="KW-1133">Transmembrane helix</keyword>
<accession>A0ABW1FVV2</accession>
<evidence type="ECO:0000256" key="2">
    <source>
        <dbReference type="SAM" id="Phobius"/>
    </source>
</evidence>
<keyword evidence="2" id="KW-0812">Transmembrane</keyword>
<protein>
    <submittedName>
        <fullName evidence="3">Uncharacterized protein</fullName>
    </submittedName>
</protein>
<feature type="transmembrane region" description="Helical" evidence="2">
    <location>
        <begin position="75"/>
        <end position="96"/>
    </location>
</feature>
<evidence type="ECO:0000313" key="4">
    <source>
        <dbReference type="Proteomes" id="UP001596241"/>
    </source>
</evidence>
<keyword evidence="4" id="KW-1185">Reference proteome</keyword>
<evidence type="ECO:0000313" key="3">
    <source>
        <dbReference type="EMBL" id="MFC5897339.1"/>
    </source>
</evidence>